<feature type="transmembrane region" description="Helical" evidence="2">
    <location>
        <begin position="23"/>
        <end position="44"/>
    </location>
</feature>
<gene>
    <name evidence="3" type="ORF">ABUH87_11230</name>
</gene>
<accession>A0ABV3RC93</accession>
<evidence type="ECO:0000256" key="2">
    <source>
        <dbReference type="SAM" id="Phobius"/>
    </source>
</evidence>
<evidence type="ECO:0000256" key="1">
    <source>
        <dbReference type="SAM" id="MobiDB-lite"/>
    </source>
</evidence>
<protein>
    <submittedName>
        <fullName evidence="3">Uncharacterized protein</fullName>
    </submittedName>
</protein>
<name>A0ABV3RC93_9SPHN</name>
<dbReference type="Proteomes" id="UP001556118">
    <property type="component" value="Unassembled WGS sequence"/>
</dbReference>
<dbReference type="EMBL" id="JBFNXR010000044">
    <property type="protein sequence ID" value="MEW9855716.1"/>
    <property type="molecule type" value="Genomic_DNA"/>
</dbReference>
<feature type="region of interest" description="Disordered" evidence="1">
    <location>
        <begin position="50"/>
        <end position="73"/>
    </location>
</feature>
<comment type="caution">
    <text evidence="3">The sequence shown here is derived from an EMBL/GenBank/DDBJ whole genome shotgun (WGS) entry which is preliminary data.</text>
</comment>
<keyword evidence="4" id="KW-1185">Reference proteome</keyword>
<reference evidence="3 4" key="1">
    <citation type="submission" date="2024-06" db="EMBL/GenBank/DDBJ databases">
        <title>Novosphingobium rhizovicinus M1R2S20.</title>
        <authorList>
            <person name="Sun J.-Q."/>
        </authorList>
    </citation>
    <scope>NUCLEOTIDE SEQUENCE [LARGE SCALE GENOMIC DNA]</scope>
    <source>
        <strain evidence="3 4">M1R2S20</strain>
    </source>
</reference>
<proteinExistence type="predicted"/>
<evidence type="ECO:0000313" key="3">
    <source>
        <dbReference type="EMBL" id="MEW9855716.1"/>
    </source>
</evidence>
<feature type="compositionally biased region" description="Basic and acidic residues" evidence="1">
    <location>
        <begin position="59"/>
        <end position="73"/>
    </location>
</feature>
<evidence type="ECO:0000313" key="4">
    <source>
        <dbReference type="Proteomes" id="UP001556118"/>
    </source>
</evidence>
<sequence>MDNQRREVHVEQDEARAGSTPHIVRYVLLISLALVIVALTVVWVTGAMSTSHSGSAYEDTQRAVAEEERRVEQ</sequence>
<organism evidence="3 4">
    <name type="scientific">Novosphingobium rhizovicinum</name>
    <dbReference type="NCBI Taxonomy" id="3228928"/>
    <lineage>
        <taxon>Bacteria</taxon>
        <taxon>Pseudomonadati</taxon>
        <taxon>Pseudomonadota</taxon>
        <taxon>Alphaproteobacteria</taxon>
        <taxon>Sphingomonadales</taxon>
        <taxon>Sphingomonadaceae</taxon>
        <taxon>Novosphingobium</taxon>
    </lineage>
</organism>
<dbReference type="RefSeq" id="WP_367773568.1">
    <property type="nucleotide sequence ID" value="NZ_JBFNXR010000044.1"/>
</dbReference>
<keyword evidence="2" id="KW-0812">Transmembrane</keyword>
<keyword evidence="2" id="KW-1133">Transmembrane helix</keyword>
<keyword evidence="2" id="KW-0472">Membrane</keyword>